<evidence type="ECO:0000256" key="3">
    <source>
        <dbReference type="ARBA" id="ARBA00022801"/>
    </source>
</evidence>
<evidence type="ECO:0000256" key="4">
    <source>
        <dbReference type="ARBA" id="ARBA00022806"/>
    </source>
</evidence>
<protein>
    <recommendedName>
        <fullName evidence="1">RNA helicase</fullName>
        <ecNumber evidence="1">3.6.4.13</ecNumber>
    </recommendedName>
</protein>
<comment type="similarity">
    <text evidence="7">Belongs to the DEAD box helicase family.</text>
</comment>
<evidence type="ECO:0000256" key="6">
    <source>
        <dbReference type="PROSITE-ProRule" id="PRU00552"/>
    </source>
</evidence>
<evidence type="ECO:0000313" key="13">
    <source>
        <dbReference type="Proteomes" id="UP000291000"/>
    </source>
</evidence>
<feature type="compositionally biased region" description="Basic residues" evidence="8">
    <location>
        <begin position="448"/>
        <end position="460"/>
    </location>
</feature>
<dbReference type="GO" id="GO:0005829">
    <property type="term" value="C:cytosol"/>
    <property type="evidence" value="ECO:0007669"/>
    <property type="project" value="TreeGrafter"/>
</dbReference>
<gene>
    <name evidence="12" type="primary">DDX49</name>
</gene>
<evidence type="ECO:0000256" key="8">
    <source>
        <dbReference type="SAM" id="MobiDB-lite"/>
    </source>
</evidence>
<evidence type="ECO:0000259" key="9">
    <source>
        <dbReference type="PROSITE" id="PS51192"/>
    </source>
</evidence>
<dbReference type="GO" id="GO:0005524">
    <property type="term" value="F:ATP binding"/>
    <property type="evidence" value="ECO:0007669"/>
    <property type="project" value="UniProtKB-KW"/>
</dbReference>
<evidence type="ECO:0000256" key="2">
    <source>
        <dbReference type="ARBA" id="ARBA00022741"/>
    </source>
</evidence>
<dbReference type="GO" id="GO:0003676">
    <property type="term" value="F:nucleic acid binding"/>
    <property type="evidence" value="ECO:0007669"/>
    <property type="project" value="InterPro"/>
</dbReference>
<dbReference type="PROSITE" id="PS00039">
    <property type="entry name" value="DEAD_ATP_HELICASE"/>
    <property type="match status" value="1"/>
</dbReference>
<reference evidence="12 13" key="1">
    <citation type="submission" date="2016-04" db="EMBL/GenBank/DDBJ databases">
        <title>Polished mammalian reference genomes with single-molecule sequencing and chromosome conformation capture applied to the Capra hircus genome.</title>
        <authorList>
            <person name="Bickhart D.M."/>
            <person name="Koren S."/>
            <person name="Rosen B."/>
            <person name="Hastie A."/>
            <person name="Liachko I."/>
            <person name="Sullivan S.T."/>
            <person name="Burton J."/>
            <person name="Sayre B.L."/>
            <person name="Huson H.J."/>
            <person name="Lee J."/>
            <person name="Lam E."/>
            <person name="Kelley C.M."/>
            <person name="Hutchison J.L."/>
            <person name="Zhou Y."/>
            <person name="Sun J."/>
            <person name="Crisa A."/>
            <person name="Schwartz J.C."/>
            <person name="Hammond J.A."/>
            <person name="Schroeder S.G."/>
            <person name="Liu G.E."/>
            <person name="Dunham M."/>
            <person name="Shendure J."/>
            <person name="Sonstegard T.S."/>
            <person name="Phillippy A.M."/>
            <person name="Van Tassell C.P."/>
            <person name="Smith T.P."/>
        </authorList>
    </citation>
    <scope>NUCLEOTIDE SEQUENCE [LARGE SCALE GENOMIC DNA]</scope>
</reference>
<evidence type="ECO:0000259" key="10">
    <source>
        <dbReference type="PROSITE" id="PS51194"/>
    </source>
</evidence>
<dbReference type="Gene3D" id="3.40.50.300">
    <property type="entry name" value="P-loop containing nucleotide triphosphate hydrolases"/>
    <property type="match status" value="3"/>
</dbReference>
<dbReference type="AlphaFoldDB" id="A0A452FBQ5"/>
<dbReference type="InterPro" id="IPR050079">
    <property type="entry name" value="DEAD_box_RNA_helicase"/>
</dbReference>
<name>A0A452FBQ5_CAPHI</name>
<dbReference type="PROSITE" id="PS51194">
    <property type="entry name" value="HELICASE_CTER"/>
    <property type="match status" value="1"/>
</dbReference>
<dbReference type="Pfam" id="PF00270">
    <property type="entry name" value="DEAD"/>
    <property type="match status" value="1"/>
</dbReference>
<keyword evidence="5 7" id="KW-0067">ATP-binding</keyword>
<keyword evidence="4 7" id="KW-0347">Helicase</keyword>
<feature type="domain" description="DEAD-box RNA helicase Q" evidence="11">
    <location>
        <begin position="2"/>
        <end position="30"/>
    </location>
</feature>
<evidence type="ECO:0000256" key="7">
    <source>
        <dbReference type="RuleBase" id="RU000492"/>
    </source>
</evidence>
<organism evidence="12 13">
    <name type="scientific">Capra hircus</name>
    <name type="common">Goat</name>
    <dbReference type="NCBI Taxonomy" id="9925"/>
    <lineage>
        <taxon>Eukaryota</taxon>
        <taxon>Metazoa</taxon>
        <taxon>Chordata</taxon>
        <taxon>Craniata</taxon>
        <taxon>Vertebrata</taxon>
        <taxon>Euteleostomi</taxon>
        <taxon>Mammalia</taxon>
        <taxon>Eutheria</taxon>
        <taxon>Laurasiatheria</taxon>
        <taxon>Artiodactyla</taxon>
        <taxon>Ruminantia</taxon>
        <taxon>Pecora</taxon>
        <taxon>Bovidae</taxon>
        <taxon>Caprinae</taxon>
        <taxon>Capra</taxon>
    </lineage>
</organism>
<keyword evidence="13" id="KW-1185">Reference proteome</keyword>
<dbReference type="InterPro" id="IPR000629">
    <property type="entry name" value="RNA-helicase_DEAD-box_CS"/>
</dbReference>
<dbReference type="InterPro" id="IPR014001">
    <property type="entry name" value="Helicase_ATP-bd"/>
</dbReference>
<dbReference type="InterPro" id="IPR014014">
    <property type="entry name" value="RNA_helicase_DEAD_Q_motif"/>
</dbReference>
<dbReference type="CDD" id="cd18787">
    <property type="entry name" value="SF2_C_DEAD"/>
    <property type="match status" value="1"/>
</dbReference>
<dbReference type="InterPro" id="IPR011545">
    <property type="entry name" value="DEAD/DEAH_box_helicase_dom"/>
</dbReference>
<dbReference type="FunFam" id="3.40.50.300:FF:000892">
    <property type="entry name" value="probable ATP-dependent RNA helicase DDX49"/>
    <property type="match status" value="1"/>
</dbReference>
<reference evidence="12" key="3">
    <citation type="submission" date="2025-09" db="UniProtKB">
        <authorList>
            <consortium name="Ensembl"/>
        </authorList>
    </citation>
    <scope>IDENTIFICATION</scope>
</reference>
<dbReference type="SMART" id="SM00490">
    <property type="entry name" value="HELICc"/>
    <property type="match status" value="1"/>
</dbReference>
<dbReference type="PROSITE" id="PS51195">
    <property type="entry name" value="Q_MOTIF"/>
    <property type="match status" value="1"/>
</dbReference>
<dbReference type="PANTHER" id="PTHR47959:SF25">
    <property type="entry name" value="RNA HELICASE"/>
    <property type="match status" value="1"/>
</dbReference>
<dbReference type="PANTHER" id="PTHR47959">
    <property type="entry name" value="ATP-DEPENDENT RNA HELICASE RHLE-RELATED"/>
    <property type="match status" value="1"/>
</dbReference>
<dbReference type="Pfam" id="PF00271">
    <property type="entry name" value="Helicase_C"/>
    <property type="match status" value="1"/>
</dbReference>
<dbReference type="Ensembl" id="ENSCHIT00000029548.1">
    <property type="protein sequence ID" value="ENSCHIP00000021695.1"/>
    <property type="gene ID" value="ENSCHIG00000019910.1"/>
</dbReference>
<dbReference type="Bgee" id="ENSCHIG00000019910">
    <property type="expression patterns" value="Expressed in cerebellum and 18 other cell types or tissues"/>
</dbReference>
<dbReference type="CDD" id="cd17955">
    <property type="entry name" value="DEADc_DDX49"/>
    <property type="match status" value="1"/>
</dbReference>
<dbReference type="EMBL" id="LWLT01000008">
    <property type="status" value="NOT_ANNOTATED_CDS"/>
    <property type="molecule type" value="Genomic_DNA"/>
</dbReference>
<dbReference type="EC" id="3.6.4.13" evidence="1"/>
<sequence length="476" mass="53585">MAGFAELGLSSWLVEQCRQMGLKQPTPVQLGCIPAILEGRDCLGCAKTGSGKTAAFVLPILQKLSEDPYGIFCLVLTPTRELAYQIAEQFRVLGKPLGLKDCIVVGGMDMVAQALELSRKPHVVIATPGRLADHLRSSNTFSIKKIRFLVMDEADRLLEQGCTDFTVDLEVILAAVPARRQTLLFSATLTDTLRELQGLATNQPFFWEAQAPVRTVEQLDQRYLLVPEKVKDAYLVHLIQNFHDEHEDWSIIIFTNTCKTCQILCMMLRKFNFPTVALHSMMKQKERFAALAKFKSTAPGCSLPHGGPHERVVINHNTPGLPKIYIHRVGRTARAGRQGQAITLVTQYDIHLVHAIEEQIKKKLEEFPVEEAQVLQILTQVNVVRRECEIKLEAANFDEKKEINKRKQMILEGKDPDLEAKRKAELAKIKQKNRRFKEKVEQTLQRQKASRANRRGRPPRARPEASLSPAPAQGPA</sequence>
<dbReference type="GO" id="GO:0016787">
    <property type="term" value="F:hydrolase activity"/>
    <property type="evidence" value="ECO:0007669"/>
    <property type="project" value="UniProtKB-KW"/>
</dbReference>
<evidence type="ECO:0000256" key="1">
    <source>
        <dbReference type="ARBA" id="ARBA00012552"/>
    </source>
</evidence>
<dbReference type="GeneTree" id="ENSGT00730000111231"/>
<feature type="region of interest" description="Disordered" evidence="8">
    <location>
        <begin position="429"/>
        <end position="476"/>
    </location>
</feature>
<reference evidence="12" key="2">
    <citation type="submission" date="2025-08" db="UniProtKB">
        <authorList>
            <consortium name="Ensembl"/>
        </authorList>
    </citation>
    <scope>IDENTIFICATION</scope>
</reference>
<dbReference type="GO" id="GO:0003724">
    <property type="term" value="F:RNA helicase activity"/>
    <property type="evidence" value="ECO:0007669"/>
    <property type="project" value="UniProtKB-EC"/>
</dbReference>
<dbReference type="SUPFAM" id="SSF52540">
    <property type="entry name" value="P-loop containing nucleoside triphosphate hydrolases"/>
    <property type="match status" value="2"/>
</dbReference>
<feature type="domain" description="Helicase ATP-binding" evidence="9">
    <location>
        <begin position="33"/>
        <end position="207"/>
    </location>
</feature>
<keyword evidence="2 7" id="KW-0547">Nucleotide-binding</keyword>
<feature type="domain" description="Helicase C-terminal" evidence="10">
    <location>
        <begin position="218"/>
        <end position="375"/>
    </location>
</feature>
<dbReference type="InterPro" id="IPR001650">
    <property type="entry name" value="Helicase_C-like"/>
</dbReference>
<evidence type="ECO:0000313" key="12">
    <source>
        <dbReference type="Ensembl" id="ENSCHIP00000021695.1"/>
    </source>
</evidence>
<dbReference type="InterPro" id="IPR027417">
    <property type="entry name" value="P-loop_NTPase"/>
</dbReference>
<evidence type="ECO:0000259" key="11">
    <source>
        <dbReference type="PROSITE" id="PS51195"/>
    </source>
</evidence>
<dbReference type="Proteomes" id="UP000291000">
    <property type="component" value="Chromosome 7"/>
</dbReference>
<dbReference type="SMART" id="SM00487">
    <property type="entry name" value="DEXDc"/>
    <property type="match status" value="1"/>
</dbReference>
<feature type="short sequence motif" description="Q motif" evidence="6">
    <location>
        <begin position="2"/>
        <end position="30"/>
    </location>
</feature>
<dbReference type="PROSITE" id="PS51192">
    <property type="entry name" value="HELICASE_ATP_BIND_1"/>
    <property type="match status" value="1"/>
</dbReference>
<evidence type="ECO:0000256" key="5">
    <source>
        <dbReference type="ARBA" id="ARBA00022840"/>
    </source>
</evidence>
<proteinExistence type="inferred from homology"/>
<accession>A0A452FBQ5</accession>
<keyword evidence="3 7" id="KW-0378">Hydrolase</keyword>